<dbReference type="InterPro" id="IPR036188">
    <property type="entry name" value="FAD/NAD-bd_sf"/>
</dbReference>
<comment type="caution">
    <text evidence="2">The sequence shown here is derived from an EMBL/GenBank/DDBJ whole genome shotgun (WGS) entry which is preliminary data.</text>
</comment>
<dbReference type="InterPro" id="IPR050464">
    <property type="entry name" value="Zeta_carotene_desat/Oxidored"/>
</dbReference>
<dbReference type="AlphaFoldDB" id="A0A5C5ZKJ2"/>
<dbReference type="Gene3D" id="3.50.50.60">
    <property type="entry name" value="FAD/NAD(P)-binding domain"/>
    <property type="match status" value="1"/>
</dbReference>
<evidence type="ECO:0000313" key="2">
    <source>
        <dbReference type="EMBL" id="TWT87678.1"/>
    </source>
</evidence>
<dbReference type="EMBL" id="SJPQ01000003">
    <property type="protein sequence ID" value="TWT87678.1"/>
    <property type="molecule type" value="Genomic_DNA"/>
</dbReference>
<dbReference type="Gene3D" id="1.10.405.20">
    <property type="match status" value="1"/>
</dbReference>
<evidence type="ECO:0000313" key="3">
    <source>
        <dbReference type="Proteomes" id="UP000315440"/>
    </source>
</evidence>
<evidence type="ECO:0000259" key="1">
    <source>
        <dbReference type="Pfam" id="PF01593"/>
    </source>
</evidence>
<accession>A0A5C5ZKJ2</accession>
<protein>
    <recommendedName>
        <fullName evidence="1">Amine oxidase domain-containing protein</fullName>
    </recommendedName>
</protein>
<dbReference type="SUPFAM" id="SSF51905">
    <property type="entry name" value="FAD/NAD(P)-binding domain"/>
    <property type="match status" value="1"/>
</dbReference>
<dbReference type="OrthoDB" id="20837at2"/>
<dbReference type="RefSeq" id="WP_146402028.1">
    <property type="nucleotide sequence ID" value="NZ_SJPQ01000003.1"/>
</dbReference>
<keyword evidence="3" id="KW-1185">Reference proteome</keyword>
<reference evidence="2 3" key="1">
    <citation type="submission" date="2019-02" db="EMBL/GenBank/DDBJ databases">
        <title>Deep-cultivation of Planctomycetes and their phenomic and genomic characterization uncovers novel biology.</title>
        <authorList>
            <person name="Wiegand S."/>
            <person name="Jogler M."/>
            <person name="Boedeker C."/>
            <person name="Pinto D."/>
            <person name="Vollmers J."/>
            <person name="Rivas-Marin E."/>
            <person name="Kohn T."/>
            <person name="Peeters S.H."/>
            <person name="Heuer A."/>
            <person name="Rast P."/>
            <person name="Oberbeckmann S."/>
            <person name="Bunk B."/>
            <person name="Jeske O."/>
            <person name="Meyerdierks A."/>
            <person name="Storesund J.E."/>
            <person name="Kallscheuer N."/>
            <person name="Luecker S."/>
            <person name="Lage O.M."/>
            <person name="Pohl T."/>
            <person name="Merkel B.J."/>
            <person name="Hornburger P."/>
            <person name="Mueller R.-W."/>
            <person name="Bruemmer F."/>
            <person name="Labrenz M."/>
            <person name="Spormann A.M."/>
            <person name="Op Den Camp H."/>
            <person name="Overmann J."/>
            <person name="Amann R."/>
            <person name="Jetten M.S.M."/>
            <person name="Mascher T."/>
            <person name="Medema M.H."/>
            <person name="Devos D.P."/>
            <person name="Kaster A.-K."/>
            <person name="Ovreas L."/>
            <person name="Rohde M."/>
            <person name="Galperin M.Y."/>
            <person name="Jogler C."/>
        </authorList>
    </citation>
    <scope>NUCLEOTIDE SEQUENCE [LARGE SCALE GENOMIC DNA]</scope>
    <source>
        <strain evidence="2 3">Mal64</strain>
    </source>
</reference>
<dbReference type="Pfam" id="PF01593">
    <property type="entry name" value="Amino_oxidase"/>
    <property type="match status" value="1"/>
</dbReference>
<gene>
    <name evidence="2" type="ORF">Mal64_32200</name>
</gene>
<dbReference type="PANTHER" id="PTHR42923">
    <property type="entry name" value="PROTOPORPHYRINOGEN OXIDASE"/>
    <property type="match status" value="1"/>
</dbReference>
<dbReference type="GO" id="GO:0016491">
    <property type="term" value="F:oxidoreductase activity"/>
    <property type="evidence" value="ECO:0007669"/>
    <property type="project" value="InterPro"/>
</dbReference>
<proteinExistence type="predicted"/>
<sequence>MRIAVVGAGVSGCVAARLLASEHEVTLFSADSHAGGHAQTVDVELDGATHAVDVAFMVFNERTYPFFCRLLDLLGVESRQSDMSFSVTCPTSGVEYQGGSLRGLFAQKTNLLSPAFLRMLVDVARFNRIGRRAASEGSIAEGQNVREFLAEHRFGRRFAEQYLAPMAAAIWSSNPREVLDFPAKFLLGFFANHGLLQLADRPQWRTIVGGSRRYVEPLLRDLGDRVRCCEPVEAIRRTADDVELTTAAGGVERYDQVVLACHADQTLAMLKDSSQDEAELLAALPYQKNQAVLHTDESLLPCRRAAWASWNYRLGRRPSDPSIVTYDLSRLQGLPTRRPLLLTLNGRDLVDPGRVLKEFSFSHPAFTPQSIAAQGRWDVVSGRNRTHYCGAYWGNGFHEDGVRSALAVTQQFGIGIEACTAACTRAPSRTAVAAP</sequence>
<dbReference type="InterPro" id="IPR002937">
    <property type="entry name" value="Amino_oxidase"/>
</dbReference>
<feature type="domain" description="Amine oxidase" evidence="1">
    <location>
        <begin position="11"/>
        <end position="287"/>
    </location>
</feature>
<name>A0A5C5ZKJ2_9BACT</name>
<dbReference type="PANTHER" id="PTHR42923:SF17">
    <property type="entry name" value="AMINE OXIDASE DOMAIN-CONTAINING PROTEIN"/>
    <property type="match status" value="1"/>
</dbReference>
<dbReference type="Proteomes" id="UP000315440">
    <property type="component" value="Unassembled WGS sequence"/>
</dbReference>
<organism evidence="2 3">
    <name type="scientific">Pseudobythopirellula maris</name>
    <dbReference type="NCBI Taxonomy" id="2527991"/>
    <lineage>
        <taxon>Bacteria</taxon>
        <taxon>Pseudomonadati</taxon>
        <taxon>Planctomycetota</taxon>
        <taxon>Planctomycetia</taxon>
        <taxon>Pirellulales</taxon>
        <taxon>Lacipirellulaceae</taxon>
        <taxon>Pseudobythopirellula</taxon>
    </lineage>
</organism>